<dbReference type="AlphaFoldDB" id="M5TWP5"/>
<comment type="caution">
    <text evidence="1">The sequence shown here is derived from an EMBL/GenBank/DDBJ whole genome shotgun (WGS) entry which is preliminary data.</text>
</comment>
<organism evidence="1 2">
    <name type="scientific">Rhodopirellula sallentina SM41</name>
    <dbReference type="NCBI Taxonomy" id="1263870"/>
    <lineage>
        <taxon>Bacteria</taxon>
        <taxon>Pseudomonadati</taxon>
        <taxon>Planctomycetota</taxon>
        <taxon>Planctomycetia</taxon>
        <taxon>Pirellulales</taxon>
        <taxon>Pirellulaceae</taxon>
        <taxon>Rhodopirellula</taxon>
    </lineage>
</organism>
<gene>
    <name evidence="1" type="ORF">RSSM_05075</name>
</gene>
<dbReference type="EMBL" id="ANOH01000350">
    <property type="protein sequence ID" value="EMI53459.1"/>
    <property type="molecule type" value="Genomic_DNA"/>
</dbReference>
<sequence>MLETTGGVIDRRASVLSLLLLLGQMLHRTRQLGLCRFQRRA</sequence>
<reference evidence="1 2" key="1">
    <citation type="journal article" date="2013" name="Mar. Genomics">
        <title>Expression of sulfatases in Rhodopirellula baltica and the diversity of sulfatases in the genus Rhodopirellula.</title>
        <authorList>
            <person name="Wegner C.E."/>
            <person name="Richter-Heitmann T."/>
            <person name="Klindworth A."/>
            <person name="Klockow C."/>
            <person name="Richter M."/>
            <person name="Achstetter T."/>
            <person name="Glockner F.O."/>
            <person name="Harder J."/>
        </authorList>
    </citation>
    <scope>NUCLEOTIDE SEQUENCE [LARGE SCALE GENOMIC DNA]</scope>
    <source>
        <strain evidence="1 2">SM41</strain>
    </source>
</reference>
<proteinExistence type="predicted"/>
<keyword evidence="2" id="KW-1185">Reference proteome</keyword>
<evidence type="ECO:0000313" key="2">
    <source>
        <dbReference type="Proteomes" id="UP000011885"/>
    </source>
</evidence>
<dbReference type="Proteomes" id="UP000011885">
    <property type="component" value="Unassembled WGS sequence"/>
</dbReference>
<accession>M5TWP5</accession>
<name>M5TWP5_9BACT</name>
<protein>
    <submittedName>
        <fullName evidence="1">Uncharacterized protein</fullName>
    </submittedName>
</protein>
<evidence type="ECO:0000313" key="1">
    <source>
        <dbReference type="EMBL" id="EMI53459.1"/>
    </source>
</evidence>